<organism evidence="10 11">
    <name type="scientific">Pristionchus mayeri</name>
    <dbReference type="NCBI Taxonomy" id="1317129"/>
    <lineage>
        <taxon>Eukaryota</taxon>
        <taxon>Metazoa</taxon>
        <taxon>Ecdysozoa</taxon>
        <taxon>Nematoda</taxon>
        <taxon>Chromadorea</taxon>
        <taxon>Rhabditida</taxon>
        <taxon>Rhabditina</taxon>
        <taxon>Diplogasteromorpha</taxon>
        <taxon>Diplogasteroidea</taxon>
        <taxon>Neodiplogasteridae</taxon>
        <taxon>Pristionchus</taxon>
    </lineage>
</organism>
<dbReference type="InterPro" id="IPR050329">
    <property type="entry name" value="GLI_C2H2-zinc-finger"/>
</dbReference>
<dbReference type="Pfam" id="PF00096">
    <property type="entry name" value="zf-C2H2"/>
    <property type="match status" value="2"/>
</dbReference>
<evidence type="ECO:0000256" key="4">
    <source>
        <dbReference type="ARBA" id="ARBA00022833"/>
    </source>
</evidence>
<sequence length="421" mass="48200">SAEEEEERHTQHIGSSSPSLGPRLGLIPSMGMHTPIAHPSNTNGNSLVIEADEQIEDERMKKEMTEDGRTTRLRMLTLGRTGMVKEEMYPVGYSADAPLATYEVEVMTTREGNAAVVSSTMGEEEEQPVYSEMTRAQLIEEMEEEEESVGSDRVRVMGERSRAMKGRRTKWPEEMEAIEAHVDRQFLEQVLPQPPRVKRKKRSGPPTQSRNLDWIIDAVAQGQDVDSMSPHNRKKPMIHTCEYCGKTDKYPSKIQAHMRTHTGEKPYTCDFCGIGFAQKTPLRMHIRRHLNERPYECIERGCGMKFISQALLNAHNASRHSNTKRFVCMKGCGRWFANARNQRQHETKCSHMINRTTVNTDYNPLEGMEEGSYQVEATDEEDGEYLDDEEEAEEEYEGEEGHEDTLHMHGDEDMNIQPQYL</sequence>
<evidence type="ECO:0000256" key="1">
    <source>
        <dbReference type="ARBA" id="ARBA00022723"/>
    </source>
</evidence>
<keyword evidence="3 7" id="KW-0863">Zinc-finger</keyword>
<dbReference type="InterPro" id="IPR036236">
    <property type="entry name" value="Znf_C2H2_sf"/>
</dbReference>
<keyword evidence="1" id="KW-0479">Metal-binding</keyword>
<keyword evidence="2" id="KW-0677">Repeat</keyword>
<proteinExistence type="predicted"/>
<feature type="compositionally biased region" description="Low complexity" evidence="8">
    <location>
        <begin position="13"/>
        <end position="29"/>
    </location>
</feature>
<keyword evidence="6" id="KW-0804">Transcription</keyword>
<feature type="region of interest" description="Disordered" evidence="8">
    <location>
        <begin position="374"/>
        <end position="421"/>
    </location>
</feature>
<gene>
    <name evidence="10" type="ORF">PMAYCL1PPCAC_23370</name>
</gene>
<dbReference type="Gene3D" id="3.30.160.60">
    <property type="entry name" value="Classic Zinc Finger"/>
    <property type="match status" value="3"/>
</dbReference>
<dbReference type="GO" id="GO:0000978">
    <property type="term" value="F:RNA polymerase II cis-regulatory region sequence-specific DNA binding"/>
    <property type="evidence" value="ECO:0007669"/>
    <property type="project" value="TreeGrafter"/>
</dbReference>
<feature type="domain" description="C2H2-type" evidence="9">
    <location>
        <begin position="267"/>
        <end position="294"/>
    </location>
</feature>
<evidence type="ECO:0000256" key="6">
    <source>
        <dbReference type="ARBA" id="ARBA00023163"/>
    </source>
</evidence>
<keyword evidence="11" id="KW-1185">Reference proteome</keyword>
<dbReference type="GO" id="GO:0005634">
    <property type="term" value="C:nucleus"/>
    <property type="evidence" value="ECO:0007669"/>
    <property type="project" value="UniProtKB-ARBA"/>
</dbReference>
<dbReference type="GO" id="GO:0008270">
    <property type="term" value="F:zinc ion binding"/>
    <property type="evidence" value="ECO:0007669"/>
    <property type="project" value="UniProtKB-KW"/>
</dbReference>
<dbReference type="InterPro" id="IPR013087">
    <property type="entry name" value="Znf_C2H2_type"/>
</dbReference>
<feature type="domain" description="C2H2-type" evidence="9">
    <location>
        <begin position="239"/>
        <end position="266"/>
    </location>
</feature>
<evidence type="ECO:0000259" key="9">
    <source>
        <dbReference type="PROSITE" id="PS50157"/>
    </source>
</evidence>
<evidence type="ECO:0000256" key="3">
    <source>
        <dbReference type="ARBA" id="ARBA00022771"/>
    </source>
</evidence>
<dbReference type="PROSITE" id="PS50157">
    <property type="entry name" value="ZINC_FINGER_C2H2_2"/>
    <property type="match status" value="4"/>
</dbReference>
<protein>
    <recommendedName>
        <fullName evidence="9">C2H2-type domain-containing protein</fullName>
    </recommendedName>
</protein>
<feature type="domain" description="C2H2-type" evidence="9">
    <location>
        <begin position="326"/>
        <end position="356"/>
    </location>
</feature>
<name>A0AAN5I6K5_9BILA</name>
<dbReference type="PANTHER" id="PTHR19818">
    <property type="entry name" value="ZINC FINGER PROTEIN ZIC AND GLI"/>
    <property type="match status" value="1"/>
</dbReference>
<feature type="non-terminal residue" evidence="10">
    <location>
        <position position="1"/>
    </location>
</feature>
<dbReference type="SMART" id="SM00355">
    <property type="entry name" value="ZnF_C2H2"/>
    <property type="match status" value="4"/>
</dbReference>
<reference evidence="11" key="1">
    <citation type="submission" date="2022-10" db="EMBL/GenBank/DDBJ databases">
        <title>Genome assembly of Pristionchus species.</title>
        <authorList>
            <person name="Yoshida K."/>
            <person name="Sommer R.J."/>
        </authorList>
    </citation>
    <scope>NUCLEOTIDE SEQUENCE [LARGE SCALE GENOMIC DNA]</scope>
    <source>
        <strain evidence="11">RS5460</strain>
    </source>
</reference>
<accession>A0AAN5I6K5</accession>
<dbReference type="GO" id="GO:0045944">
    <property type="term" value="P:positive regulation of transcription by RNA polymerase II"/>
    <property type="evidence" value="ECO:0007669"/>
    <property type="project" value="UniProtKB-ARBA"/>
</dbReference>
<evidence type="ECO:0000313" key="10">
    <source>
        <dbReference type="EMBL" id="GMR53175.1"/>
    </source>
</evidence>
<dbReference type="GO" id="GO:0000981">
    <property type="term" value="F:DNA-binding transcription factor activity, RNA polymerase II-specific"/>
    <property type="evidence" value="ECO:0007669"/>
    <property type="project" value="TreeGrafter"/>
</dbReference>
<evidence type="ECO:0000256" key="5">
    <source>
        <dbReference type="ARBA" id="ARBA00023015"/>
    </source>
</evidence>
<dbReference type="SUPFAM" id="SSF57667">
    <property type="entry name" value="beta-beta-alpha zinc fingers"/>
    <property type="match status" value="2"/>
</dbReference>
<dbReference type="AlphaFoldDB" id="A0AAN5I6K5"/>
<evidence type="ECO:0000256" key="7">
    <source>
        <dbReference type="PROSITE-ProRule" id="PRU00042"/>
    </source>
</evidence>
<feature type="domain" description="C2H2-type" evidence="9">
    <location>
        <begin position="295"/>
        <end position="325"/>
    </location>
</feature>
<dbReference type="PANTHER" id="PTHR19818:SF139">
    <property type="entry name" value="PAIR-RULE PROTEIN ODD-PAIRED"/>
    <property type="match status" value="1"/>
</dbReference>
<feature type="compositionally biased region" description="Acidic residues" evidence="8">
    <location>
        <begin position="377"/>
        <end position="402"/>
    </location>
</feature>
<feature type="compositionally biased region" description="Basic and acidic residues" evidence="8">
    <location>
        <begin position="403"/>
        <end position="412"/>
    </location>
</feature>
<feature type="region of interest" description="Disordered" evidence="8">
    <location>
        <begin position="192"/>
        <end position="211"/>
    </location>
</feature>
<dbReference type="Proteomes" id="UP001328107">
    <property type="component" value="Unassembled WGS sequence"/>
</dbReference>
<dbReference type="FunFam" id="3.30.160.60:FF:000032">
    <property type="entry name" value="Krueppel-like factor 4"/>
    <property type="match status" value="1"/>
</dbReference>
<evidence type="ECO:0000256" key="2">
    <source>
        <dbReference type="ARBA" id="ARBA00022737"/>
    </source>
</evidence>
<dbReference type="EMBL" id="BTRK01000005">
    <property type="protein sequence ID" value="GMR53175.1"/>
    <property type="molecule type" value="Genomic_DNA"/>
</dbReference>
<keyword evidence="4" id="KW-0862">Zinc</keyword>
<dbReference type="PROSITE" id="PS00028">
    <property type="entry name" value="ZINC_FINGER_C2H2_1"/>
    <property type="match status" value="3"/>
</dbReference>
<evidence type="ECO:0000256" key="8">
    <source>
        <dbReference type="SAM" id="MobiDB-lite"/>
    </source>
</evidence>
<keyword evidence="5" id="KW-0805">Transcription regulation</keyword>
<comment type="caution">
    <text evidence="10">The sequence shown here is derived from an EMBL/GenBank/DDBJ whole genome shotgun (WGS) entry which is preliminary data.</text>
</comment>
<evidence type="ECO:0000313" key="11">
    <source>
        <dbReference type="Proteomes" id="UP001328107"/>
    </source>
</evidence>
<feature type="region of interest" description="Disordered" evidence="8">
    <location>
        <begin position="1"/>
        <end position="44"/>
    </location>
</feature>